<keyword evidence="5" id="KW-0378">Hydrolase</keyword>
<proteinExistence type="inferred from homology"/>
<evidence type="ECO:0000256" key="5">
    <source>
        <dbReference type="ARBA" id="ARBA00022801"/>
    </source>
</evidence>
<evidence type="ECO:0000256" key="6">
    <source>
        <dbReference type="ARBA" id="ARBA00023211"/>
    </source>
</evidence>
<feature type="binding site" evidence="8">
    <location>
        <position position="293"/>
    </location>
    <ligand>
        <name>allantoate</name>
        <dbReference type="ChEBI" id="CHEBI:17536"/>
    </ligand>
</feature>
<dbReference type="PANTHER" id="PTHR32494:SF19">
    <property type="entry name" value="ALLANTOATE DEIMINASE-RELATED"/>
    <property type="match status" value="1"/>
</dbReference>
<dbReference type="Gene3D" id="3.30.70.360">
    <property type="match status" value="1"/>
</dbReference>
<organism evidence="10 11">
    <name type="scientific">Reinekea marinisedimentorum</name>
    <dbReference type="NCBI Taxonomy" id="230495"/>
    <lineage>
        <taxon>Bacteria</taxon>
        <taxon>Pseudomonadati</taxon>
        <taxon>Pseudomonadota</taxon>
        <taxon>Gammaproteobacteria</taxon>
        <taxon>Oceanospirillales</taxon>
        <taxon>Saccharospirillaceae</taxon>
        <taxon>Reinekea</taxon>
    </lineage>
</organism>
<protein>
    <submittedName>
        <fullName evidence="10">Allantoate deiminase</fullName>
    </submittedName>
</protein>
<feature type="binding site" evidence="7">
    <location>
        <position position="96"/>
    </location>
    <ligand>
        <name>Zn(2+)</name>
        <dbReference type="ChEBI" id="CHEBI:29105"/>
        <label>2</label>
    </ligand>
</feature>
<evidence type="ECO:0000256" key="7">
    <source>
        <dbReference type="PIRSR" id="PIRSR001235-1"/>
    </source>
</evidence>
<dbReference type="InterPro" id="IPR010158">
    <property type="entry name" value="Amidase_Cbmase"/>
</dbReference>
<keyword evidence="6" id="KW-0464">Manganese</keyword>
<reference evidence="10 11" key="1">
    <citation type="submission" date="2019-03" db="EMBL/GenBank/DDBJ databases">
        <title>Genomic Encyclopedia of Archaeal and Bacterial Type Strains, Phase II (KMG-II): from individual species to whole genera.</title>
        <authorList>
            <person name="Goeker M."/>
        </authorList>
    </citation>
    <scope>NUCLEOTIDE SEQUENCE [LARGE SCALE GENOMIC DNA]</scope>
    <source>
        <strain evidence="10 11">DSM 15388</strain>
    </source>
</reference>
<comment type="similarity">
    <text evidence="2">Belongs to the peptidase M20 family.</text>
</comment>
<evidence type="ECO:0000259" key="9">
    <source>
        <dbReference type="Pfam" id="PF07687"/>
    </source>
</evidence>
<dbReference type="PANTHER" id="PTHR32494">
    <property type="entry name" value="ALLANTOATE DEIMINASE-RELATED"/>
    <property type="match status" value="1"/>
</dbReference>
<comment type="cofactor">
    <cofactor evidence="1">
        <name>Mn(2+)</name>
        <dbReference type="ChEBI" id="CHEBI:29035"/>
    </cofactor>
</comment>
<keyword evidence="7" id="KW-0862">Zinc</keyword>
<dbReference type="GO" id="GO:0046872">
    <property type="term" value="F:metal ion binding"/>
    <property type="evidence" value="ECO:0007669"/>
    <property type="project" value="UniProtKB-KW"/>
</dbReference>
<dbReference type="InterPro" id="IPR036264">
    <property type="entry name" value="Bact_exopeptidase_dim_dom"/>
</dbReference>
<dbReference type="Pfam" id="PF01546">
    <property type="entry name" value="Peptidase_M20"/>
    <property type="match status" value="1"/>
</dbReference>
<keyword evidence="11" id="KW-1185">Reference proteome</keyword>
<dbReference type="EMBL" id="SLZR01000013">
    <property type="protein sequence ID" value="TCS38962.1"/>
    <property type="molecule type" value="Genomic_DNA"/>
</dbReference>
<evidence type="ECO:0000256" key="1">
    <source>
        <dbReference type="ARBA" id="ARBA00001936"/>
    </source>
</evidence>
<evidence type="ECO:0000256" key="3">
    <source>
        <dbReference type="ARBA" id="ARBA00011738"/>
    </source>
</evidence>
<dbReference type="PIRSF" id="PIRSF001235">
    <property type="entry name" value="Amidase_carbamoylase"/>
    <property type="match status" value="1"/>
</dbReference>
<dbReference type="NCBIfam" id="TIGR01879">
    <property type="entry name" value="hydantase"/>
    <property type="match status" value="1"/>
</dbReference>
<dbReference type="SUPFAM" id="SSF55031">
    <property type="entry name" value="Bacterial exopeptidase dimerisation domain"/>
    <property type="match status" value="1"/>
</dbReference>
<feature type="domain" description="Peptidase M20 dimerisation" evidence="9">
    <location>
        <begin position="216"/>
        <end position="315"/>
    </location>
</feature>
<name>A0A4R3I0A6_9GAMM</name>
<evidence type="ECO:0000313" key="10">
    <source>
        <dbReference type="EMBL" id="TCS38962.1"/>
    </source>
</evidence>
<dbReference type="InterPro" id="IPR002933">
    <property type="entry name" value="Peptidase_M20"/>
</dbReference>
<feature type="binding site" evidence="7">
    <location>
        <position position="85"/>
    </location>
    <ligand>
        <name>Zn(2+)</name>
        <dbReference type="ChEBI" id="CHEBI:29105"/>
        <label>1</label>
    </ligand>
</feature>
<sequence length="419" mass="45181">MDERMNAHKIAQKLLMQCEELAKISEWPDSVLRQYLTPEHKAANKLVAQWMCEAGLVCWHDEVGNIWGRLISEQPDAEHLVLGSHLDTVPNAGKYDGILGVLMAIEAAKALRKQGVKLPFHLDIVGFADEEGTRFGTTLIGSQAVAGHFNRDWLNLTDAEGTTLLEAMQHFELNPGLARKAALKPDALLGYWEVHIEQGPVLASQNCSVGIVTSIAGARRARISVQGKAGHAGTTPMHLRNDAAVAAAELTLAIESLAQKTQAGEVATVGSIQVPQGAANVIAGQCDMLLDVRAGADANRDELISAIEQSAQQIAEARGVSIRFDWYHKASAEPCSSEFQSIFEDAAQQLDIQTPHLPSGAGHDAMAMAAITPIGMLFVRSPNGISHNPEECVYSTDVAAAFSVLHQSLMDFSRRYQGV</sequence>
<dbReference type="AlphaFoldDB" id="A0A4R3I0A6"/>
<evidence type="ECO:0000256" key="8">
    <source>
        <dbReference type="PIRSR" id="PIRSR001235-2"/>
    </source>
</evidence>
<feature type="binding site" evidence="7">
    <location>
        <position position="195"/>
    </location>
    <ligand>
        <name>Zn(2+)</name>
        <dbReference type="ChEBI" id="CHEBI:29105"/>
        <label>1</label>
    </ligand>
</feature>
<feature type="binding site" evidence="7">
    <location>
        <position position="96"/>
    </location>
    <ligand>
        <name>Zn(2+)</name>
        <dbReference type="ChEBI" id="CHEBI:29105"/>
        <label>1</label>
    </ligand>
</feature>
<feature type="binding site" evidence="7">
    <location>
        <position position="387"/>
    </location>
    <ligand>
        <name>Zn(2+)</name>
        <dbReference type="ChEBI" id="CHEBI:29105"/>
        <label>2</label>
    </ligand>
</feature>
<dbReference type="CDD" id="cd03884">
    <property type="entry name" value="M20_bAS"/>
    <property type="match status" value="1"/>
</dbReference>
<feature type="binding site" evidence="7">
    <location>
        <position position="131"/>
    </location>
    <ligand>
        <name>Zn(2+)</name>
        <dbReference type="ChEBI" id="CHEBI:29105"/>
        <label>2</label>
    </ligand>
</feature>
<dbReference type="Gene3D" id="3.40.630.10">
    <property type="entry name" value="Zn peptidases"/>
    <property type="match status" value="1"/>
</dbReference>
<feature type="binding site" evidence="8">
    <location>
        <position position="280"/>
    </location>
    <ligand>
        <name>allantoate</name>
        <dbReference type="ChEBI" id="CHEBI:17536"/>
    </ligand>
</feature>
<dbReference type="Proteomes" id="UP000295793">
    <property type="component" value="Unassembled WGS sequence"/>
</dbReference>
<dbReference type="SUPFAM" id="SSF53187">
    <property type="entry name" value="Zn-dependent exopeptidases"/>
    <property type="match status" value="1"/>
</dbReference>
<dbReference type="Pfam" id="PF07687">
    <property type="entry name" value="M20_dimer"/>
    <property type="match status" value="1"/>
</dbReference>
<dbReference type="InterPro" id="IPR011650">
    <property type="entry name" value="Peptidase_M20_dimer"/>
</dbReference>
<keyword evidence="4 7" id="KW-0479">Metal-binding</keyword>
<accession>A0A4R3I0A6</accession>
<dbReference type="OrthoDB" id="9808195at2"/>
<comment type="cofactor">
    <cofactor evidence="7">
        <name>Zn(2+)</name>
        <dbReference type="ChEBI" id="CHEBI:29105"/>
    </cofactor>
    <text evidence="7">Binds 2 Zn(2+) ions per subunit.</text>
</comment>
<gene>
    <name evidence="10" type="ORF">BCF53_1138</name>
</gene>
<feature type="binding site" evidence="8">
    <location>
        <position position="220"/>
    </location>
    <ligand>
        <name>allantoate</name>
        <dbReference type="ChEBI" id="CHEBI:17536"/>
    </ligand>
</feature>
<dbReference type="NCBIfam" id="NF006771">
    <property type="entry name" value="PRK09290.1-5"/>
    <property type="match status" value="1"/>
</dbReference>
<dbReference type="NCBIfam" id="NF006775">
    <property type="entry name" value="PRK09290.2-5"/>
    <property type="match status" value="1"/>
</dbReference>
<comment type="caution">
    <text evidence="10">The sequence shown here is derived from an EMBL/GenBank/DDBJ whole genome shotgun (WGS) entry which is preliminary data.</text>
</comment>
<evidence type="ECO:0000256" key="2">
    <source>
        <dbReference type="ARBA" id="ARBA00006153"/>
    </source>
</evidence>
<evidence type="ECO:0000256" key="4">
    <source>
        <dbReference type="ARBA" id="ARBA00022723"/>
    </source>
</evidence>
<comment type="subunit">
    <text evidence="3">Homodimer.</text>
</comment>
<dbReference type="GO" id="GO:0016813">
    <property type="term" value="F:hydrolase activity, acting on carbon-nitrogen (but not peptide) bonds, in linear amidines"/>
    <property type="evidence" value="ECO:0007669"/>
    <property type="project" value="InterPro"/>
</dbReference>
<evidence type="ECO:0000313" key="11">
    <source>
        <dbReference type="Proteomes" id="UP000295793"/>
    </source>
</evidence>